<evidence type="ECO:0000256" key="6">
    <source>
        <dbReference type="ARBA" id="ARBA00022837"/>
    </source>
</evidence>
<dbReference type="GO" id="GO:0004668">
    <property type="term" value="F:protein-arginine deiminase activity"/>
    <property type="evidence" value="ECO:0007669"/>
    <property type="project" value="UniProtKB-EC"/>
</dbReference>
<dbReference type="GO" id="GO:0005737">
    <property type="term" value="C:cytoplasm"/>
    <property type="evidence" value="ECO:0007669"/>
    <property type="project" value="UniProtKB-SubCell"/>
</dbReference>
<dbReference type="FunFam" id="3.75.10.10:FF:000003">
    <property type="entry name" value="Protein-arginine deiminase type-2"/>
    <property type="match status" value="1"/>
</dbReference>
<accession>A0A8D0AX54</accession>
<comment type="similarity">
    <text evidence="2">Belongs to the protein arginine deiminase family.</text>
</comment>
<dbReference type="GO" id="GO:0005509">
    <property type="term" value="F:calcium ion binding"/>
    <property type="evidence" value="ECO:0007669"/>
    <property type="project" value="InterPro"/>
</dbReference>
<dbReference type="FunFam" id="2.60.40.1700:FF:000001">
    <property type="entry name" value="Protein-arginine deiminase type-2"/>
    <property type="match status" value="1"/>
</dbReference>
<gene>
    <name evidence="11" type="primary">padi2</name>
</gene>
<dbReference type="Ensembl" id="ENSSLUT00000058927.1">
    <property type="protein sequence ID" value="ENSSLUP00000057262.1"/>
    <property type="gene ID" value="ENSSLUG00000024676.1"/>
</dbReference>
<dbReference type="InterPro" id="IPR013732">
    <property type="entry name" value="PAD_N"/>
</dbReference>
<evidence type="ECO:0000313" key="12">
    <source>
        <dbReference type="Proteomes" id="UP000694568"/>
    </source>
</evidence>
<dbReference type="Gene3D" id="2.60.40.1700">
    <property type="entry name" value="Protein-arginine deiminase, central domain"/>
    <property type="match status" value="1"/>
</dbReference>
<keyword evidence="6" id="KW-0106">Calcium</keyword>
<dbReference type="Pfam" id="PF08527">
    <property type="entry name" value="PAD_M"/>
    <property type="match status" value="1"/>
</dbReference>
<comment type="subcellular location">
    <subcellularLocation>
        <location evidence="1">Cytoplasm</location>
    </subcellularLocation>
</comment>
<dbReference type="EC" id="3.5.3.15" evidence="3"/>
<proteinExistence type="inferred from homology"/>
<dbReference type="SUPFAM" id="SSF55909">
    <property type="entry name" value="Pentein"/>
    <property type="match status" value="1"/>
</dbReference>
<evidence type="ECO:0000256" key="3">
    <source>
        <dbReference type="ARBA" id="ARBA00012200"/>
    </source>
</evidence>
<dbReference type="GO" id="GO:0005634">
    <property type="term" value="C:nucleus"/>
    <property type="evidence" value="ECO:0007669"/>
    <property type="project" value="TreeGrafter"/>
</dbReference>
<comment type="catalytic activity">
    <reaction evidence="7">
        <text>L-arginyl-[protein] + H2O = L-citrullyl-[protein] + NH4(+)</text>
        <dbReference type="Rhea" id="RHEA:18089"/>
        <dbReference type="Rhea" id="RHEA-COMP:10532"/>
        <dbReference type="Rhea" id="RHEA-COMP:10588"/>
        <dbReference type="ChEBI" id="CHEBI:15377"/>
        <dbReference type="ChEBI" id="CHEBI:28938"/>
        <dbReference type="ChEBI" id="CHEBI:29965"/>
        <dbReference type="ChEBI" id="CHEBI:83397"/>
        <dbReference type="EC" id="3.5.3.15"/>
    </reaction>
</comment>
<keyword evidence="12" id="KW-1185">Reference proteome</keyword>
<name>A0A8D0AX54_SANLU</name>
<dbReference type="InterPro" id="IPR036556">
    <property type="entry name" value="PAD_central_sf"/>
</dbReference>
<evidence type="ECO:0000256" key="1">
    <source>
        <dbReference type="ARBA" id="ARBA00004496"/>
    </source>
</evidence>
<dbReference type="GeneTree" id="ENSGT00940000153217"/>
<organism evidence="11 12">
    <name type="scientific">Sander lucioperca</name>
    <name type="common">Pike-perch</name>
    <name type="synonym">Perca lucioperca</name>
    <dbReference type="NCBI Taxonomy" id="283035"/>
    <lineage>
        <taxon>Eukaryota</taxon>
        <taxon>Metazoa</taxon>
        <taxon>Chordata</taxon>
        <taxon>Craniata</taxon>
        <taxon>Vertebrata</taxon>
        <taxon>Euteleostomi</taxon>
        <taxon>Actinopterygii</taxon>
        <taxon>Neopterygii</taxon>
        <taxon>Teleostei</taxon>
        <taxon>Neoteleostei</taxon>
        <taxon>Acanthomorphata</taxon>
        <taxon>Eupercaria</taxon>
        <taxon>Perciformes</taxon>
        <taxon>Percoidei</taxon>
        <taxon>Percidae</taxon>
        <taxon>Luciopercinae</taxon>
        <taxon>Sander</taxon>
    </lineage>
</organism>
<dbReference type="Pfam" id="PF03068">
    <property type="entry name" value="PAD"/>
    <property type="match status" value="1"/>
</dbReference>
<feature type="domain" description="Protein-arginine deiminase (PAD) central" evidence="10">
    <location>
        <begin position="35"/>
        <end position="179"/>
    </location>
</feature>
<evidence type="ECO:0000313" key="11">
    <source>
        <dbReference type="Ensembl" id="ENSSLUP00000057262.1"/>
    </source>
</evidence>
<evidence type="ECO:0000259" key="10">
    <source>
        <dbReference type="Pfam" id="PF08527"/>
    </source>
</evidence>
<dbReference type="PANTHER" id="PTHR10837">
    <property type="entry name" value="PEPTIDYLARGININE DEIMINASE"/>
    <property type="match status" value="1"/>
</dbReference>
<dbReference type="InterPro" id="IPR013733">
    <property type="entry name" value="Prot_Arg_deaminase_cen_dom"/>
</dbReference>
<dbReference type="InterPro" id="IPR004303">
    <property type="entry name" value="PAD"/>
</dbReference>
<evidence type="ECO:0000256" key="4">
    <source>
        <dbReference type="ARBA" id="ARBA00022490"/>
    </source>
</evidence>
<feature type="domain" description="Protein-arginine deiminase C-terminal" evidence="8">
    <location>
        <begin position="190"/>
        <end position="571"/>
    </location>
</feature>
<reference evidence="11" key="2">
    <citation type="submission" date="2025-09" db="UniProtKB">
        <authorList>
            <consortium name="Ensembl"/>
        </authorList>
    </citation>
    <scope>IDENTIFICATION</scope>
</reference>
<evidence type="ECO:0000256" key="2">
    <source>
        <dbReference type="ARBA" id="ARBA00008166"/>
    </source>
</evidence>
<dbReference type="InterPro" id="IPR013530">
    <property type="entry name" value="PAD_C"/>
</dbReference>
<keyword evidence="5" id="KW-0378">Hydrolase</keyword>
<dbReference type="AlphaFoldDB" id="A0A8D0AX54"/>
<evidence type="ECO:0000256" key="7">
    <source>
        <dbReference type="ARBA" id="ARBA00048487"/>
    </source>
</evidence>
<dbReference type="Pfam" id="PF08526">
    <property type="entry name" value="PAD_N"/>
    <property type="match status" value="1"/>
</dbReference>
<protein>
    <recommendedName>
        <fullName evidence="3">protein-arginine deiminase</fullName>
        <ecNumber evidence="3">3.5.3.15</ecNumber>
    </recommendedName>
</protein>
<dbReference type="SUPFAM" id="SSF110083">
    <property type="entry name" value="Peptidylarginine deiminase Pad4, middle domain"/>
    <property type="match status" value="1"/>
</dbReference>
<dbReference type="InterPro" id="IPR038685">
    <property type="entry name" value="PAD_N_sf"/>
</dbReference>
<evidence type="ECO:0000259" key="8">
    <source>
        <dbReference type="Pfam" id="PF03068"/>
    </source>
</evidence>
<keyword evidence="4" id="KW-0963">Cytoplasm</keyword>
<dbReference type="Gene3D" id="3.75.10.10">
    <property type="entry name" value="L-arginine/glycine Amidinotransferase, Chain A"/>
    <property type="match status" value="1"/>
</dbReference>
<evidence type="ECO:0000256" key="5">
    <source>
        <dbReference type="ARBA" id="ARBA00022801"/>
    </source>
</evidence>
<evidence type="ECO:0000259" key="9">
    <source>
        <dbReference type="Pfam" id="PF08526"/>
    </source>
</evidence>
<feature type="domain" description="Protein-arginine deiminase (PAD) N-terminal" evidence="9">
    <location>
        <begin position="1"/>
        <end position="33"/>
    </location>
</feature>
<reference evidence="11" key="1">
    <citation type="submission" date="2025-08" db="UniProtKB">
        <authorList>
            <consortium name="Ensembl"/>
        </authorList>
    </citation>
    <scope>IDENTIFICATION</scope>
</reference>
<sequence>MSRASESENDSKLSVQYYGENKEVLGRAVLHLTAVEISLDVDADRDGVVEKNNANKGSWKWGPNGHGAILLVNCDSDVEGRLIKQDMSVMVLRTRGPAKLPEGYKLTMHISQGHAESVLEKFIYNNFVKNYPLVLSSEVLSQEVPYLGGVAEMKFHVEGLRFPDNDFDGLVTINLSLLEPIATDIPETPIFTDQVVFRVAPWIMTPNTLQPVEVFVCNTSDNNPFLKGMRNLVAKSGYKLTICPKYVNRGDRWMQDELEFGYIDSPHQQFPVVLDSPRDGNLQDFPYDELLGPDFGYVTRVAKREHVSSLDSFGNLEVSPPVTVNGKKYPLGRIIIGVAFPTATKGRNMTKVVQDFLWAQKVQEPIALFSDWLYVGHVDEFMTFVPAPNRKGFRLLLASPDAGYKLFRGLQNNGHGKAKMFEGRDEKTITVDEIVDDENLQAQNNYVQSCIDWNRDVLKRELGLDDEDIIDLPILFMLVTEGEEESVLRAVAYYPDMVNMIVLGKNLGIPKPFGPKVNGRCALEAEMCSLMEGLGLSCTFIDDFATYHKLLGEVHCGSNVRREPFDFKWWNLEM</sequence>
<dbReference type="PANTHER" id="PTHR10837:SF8">
    <property type="entry name" value="PROTEIN-ARGININE DEIMINASE"/>
    <property type="match status" value="1"/>
</dbReference>
<dbReference type="Gene3D" id="2.60.40.1860">
    <property type="entry name" value="Protein-arginine deiminase, N-terminal domain"/>
    <property type="match status" value="1"/>
</dbReference>
<dbReference type="Proteomes" id="UP000694568">
    <property type="component" value="Unplaced"/>
</dbReference>